<dbReference type="EMBL" id="CP036269">
    <property type="protein sequence ID" value="QDT43574.1"/>
    <property type="molecule type" value="Genomic_DNA"/>
</dbReference>
<accession>A0A517RI59</accession>
<protein>
    <submittedName>
        <fullName evidence="1">Uncharacterized protein</fullName>
    </submittedName>
</protein>
<keyword evidence="2" id="KW-1185">Reference proteome</keyword>
<proteinExistence type="predicted"/>
<dbReference type="KEGG" id="gaz:Pan241w_36760"/>
<gene>
    <name evidence="1" type="ORF">Pan241w_36760</name>
</gene>
<reference evidence="1 2" key="1">
    <citation type="submission" date="2019-02" db="EMBL/GenBank/DDBJ databases">
        <title>Deep-cultivation of Planctomycetes and their phenomic and genomic characterization uncovers novel biology.</title>
        <authorList>
            <person name="Wiegand S."/>
            <person name="Jogler M."/>
            <person name="Boedeker C."/>
            <person name="Pinto D."/>
            <person name="Vollmers J."/>
            <person name="Rivas-Marin E."/>
            <person name="Kohn T."/>
            <person name="Peeters S.H."/>
            <person name="Heuer A."/>
            <person name="Rast P."/>
            <person name="Oberbeckmann S."/>
            <person name="Bunk B."/>
            <person name="Jeske O."/>
            <person name="Meyerdierks A."/>
            <person name="Storesund J.E."/>
            <person name="Kallscheuer N."/>
            <person name="Luecker S."/>
            <person name="Lage O.M."/>
            <person name="Pohl T."/>
            <person name="Merkel B.J."/>
            <person name="Hornburger P."/>
            <person name="Mueller R.-W."/>
            <person name="Bruemmer F."/>
            <person name="Labrenz M."/>
            <person name="Spormann A.M."/>
            <person name="Op den Camp H."/>
            <person name="Overmann J."/>
            <person name="Amann R."/>
            <person name="Jetten M.S.M."/>
            <person name="Mascher T."/>
            <person name="Medema M.H."/>
            <person name="Devos D.P."/>
            <person name="Kaster A.-K."/>
            <person name="Ovreas L."/>
            <person name="Rohde M."/>
            <person name="Galperin M.Y."/>
            <person name="Jogler C."/>
        </authorList>
    </citation>
    <scope>NUCLEOTIDE SEQUENCE [LARGE SCALE GENOMIC DNA]</scope>
    <source>
        <strain evidence="1 2">Pan241w</strain>
    </source>
</reference>
<organism evidence="1 2">
    <name type="scientific">Gimesia alba</name>
    <dbReference type="NCBI Taxonomy" id="2527973"/>
    <lineage>
        <taxon>Bacteria</taxon>
        <taxon>Pseudomonadati</taxon>
        <taxon>Planctomycetota</taxon>
        <taxon>Planctomycetia</taxon>
        <taxon>Planctomycetales</taxon>
        <taxon>Planctomycetaceae</taxon>
        <taxon>Gimesia</taxon>
    </lineage>
</organism>
<dbReference type="AlphaFoldDB" id="A0A517RI59"/>
<evidence type="ECO:0000313" key="1">
    <source>
        <dbReference type="EMBL" id="QDT43574.1"/>
    </source>
</evidence>
<evidence type="ECO:0000313" key="2">
    <source>
        <dbReference type="Proteomes" id="UP000317171"/>
    </source>
</evidence>
<name>A0A517RI59_9PLAN</name>
<dbReference type="Proteomes" id="UP000317171">
    <property type="component" value="Chromosome"/>
</dbReference>
<sequence length="125" mass="13904">MEGCQAGGPIGPRPTFFWYVIVEDFLEGRGVVKGERKEMVGEGVLMCVDVVTSVVCCVAIVRRSVSTRITFRGCFLLKVAETRGFYGAEFFSAFGSSPEPVVFSRATHNRDDLDVHDGVKRIFFR</sequence>